<dbReference type="AlphaFoldDB" id="A0AAW0GKY0"/>
<reference evidence="2 3" key="1">
    <citation type="submission" date="2022-09" db="EMBL/GenBank/DDBJ databases">
        <authorList>
            <person name="Palmer J.M."/>
        </authorList>
    </citation>
    <scope>NUCLEOTIDE SEQUENCE [LARGE SCALE GENOMIC DNA]</scope>
    <source>
        <strain evidence="2 3">DSM 7382</strain>
    </source>
</reference>
<protein>
    <recommendedName>
        <fullName evidence="1">Rhodanese domain-containing protein</fullName>
    </recommendedName>
</protein>
<dbReference type="Pfam" id="PF00581">
    <property type="entry name" value="Rhodanese"/>
    <property type="match status" value="1"/>
</dbReference>
<dbReference type="GO" id="GO:0004725">
    <property type="term" value="F:protein tyrosine phosphatase activity"/>
    <property type="evidence" value="ECO:0007669"/>
    <property type="project" value="TreeGrafter"/>
</dbReference>
<evidence type="ECO:0000259" key="1">
    <source>
        <dbReference type="PROSITE" id="PS50206"/>
    </source>
</evidence>
<dbReference type="SUPFAM" id="SSF52821">
    <property type="entry name" value="Rhodanese/Cell cycle control phosphatase"/>
    <property type="match status" value="1"/>
</dbReference>
<organism evidence="2 3">
    <name type="scientific">Cerrena zonata</name>
    <dbReference type="NCBI Taxonomy" id="2478898"/>
    <lineage>
        <taxon>Eukaryota</taxon>
        <taxon>Fungi</taxon>
        <taxon>Dikarya</taxon>
        <taxon>Basidiomycota</taxon>
        <taxon>Agaricomycotina</taxon>
        <taxon>Agaricomycetes</taxon>
        <taxon>Polyporales</taxon>
        <taxon>Cerrenaceae</taxon>
        <taxon>Cerrena</taxon>
    </lineage>
</organism>
<dbReference type="InterPro" id="IPR001763">
    <property type="entry name" value="Rhodanese-like_dom"/>
</dbReference>
<feature type="domain" description="Rhodanese" evidence="1">
    <location>
        <begin position="63"/>
        <end position="165"/>
    </location>
</feature>
<dbReference type="EMBL" id="JASBNA010000007">
    <property type="protein sequence ID" value="KAK7690294.1"/>
    <property type="molecule type" value="Genomic_DNA"/>
</dbReference>
<name>A0AAW0GKY0_9APHY</name>
<gene>
    <name evidence="2" type="ORF">QCA50_006951</name>
</gene>
<dbReference type="PANTHER" id="PTHR10828:SF38">
    <property type="entry name" value="ARSENICAL-RESISTANCE PROTEIN 2-RELATED"/>
    <property type="match status" value="1"/>
</dbReference>
<dbReference type="InterPro" id="IPR036873">
    <property type="entry name" value="Rhodanese-like_dom_sf"/>
</dbReference>
<dbReference type="PROSITE" id="PS50206">
    <property type="entry name" value="RHODANESE_3"/>
    <property type="match status" value="1"/>
</dbReference>
<dbReference type="Proteomes" id="UP001385951">
    <property type="component" value="Unassembled WGS sequence"/>
</dbReference>
<dbReference type="GO" id="GO:0005634">
    <property type="term" value="C:nucleus"/>
    <property type="evidence" value="ECO:0007669"/>
    <property type="project" value="TreeGrafter"/>
</dbReference>
<dbReference type="Gene3D" id="3.40.250.10">
    <property type="entry name" value="Rhodanese-like domain"/>
    <property type="match status" value="1"/>
</dbReference>
<dbReference type="GO" id="GO:0005737">
    <property type="term" value="C:cytoplasm"/>
    <property type="evidence" value="ECO:0007669"/>
    <property type="project" value="TreeGrafter"/>
</dbReference>
<sequence>MFPILRPLTAFATSARLRQSTFARTAHKRPFHSSWSSFAQSAMATKYITPDELAAIIKSEKVPAKDYFIVDVRDDDWRGGNIKGSQNTPSSEFYAKVDALVEQTKDVPMVIFHCALSQVRGPKAARIYAQTRLIRLGENEEETEDKPHEVYVLRGGFSDFQAKFKDDPELVENWEKDVWGAKWS</sequence>
<dbReference type="PANTHER" id="PTHR10828">
    <property type="entry name" value="M-PHASE INDUCER PHOSPHATASE DUAL SPECIFICITY PHOSPHATASE CDC25"/>
    <property type="match status" value="1"/>
</dbReference>
<evidence type="ECO:0000313" key="2">
    <source>
        <dbReference type="EMBL" id="KAK7690294.1"/>
    </source>
</evidence>
<dbReference type="SMART" id="SM00450">
    <property type="entry name" value="RHOD"/>
    <property type="match status" value="1"/>
</dbReference>
<proteinExistence type="predicted"/>
<comment type="caution">
    <text evidence="2">The sequence shown here is derived from an EMBL/GenBank/DDBJ whole genome shotgun (WGS) entry which is preliminary data.</text>
</comment>
<evidence type="ECO:0000313" key="3">
    <source>
        <dbReference type="Proteomes" id="UP001385951"/>
    </source>
</evidence>
<accession>A0AAW0GKY0</accession>
<keyword evidence="3" id="KW-1185">Reference proteome</keyword>